<gene>
    <name evidence="5" type="ORF">SE18_11825</name>
</gene>
<dbReference type="EMBL" id="LGKP01000021">
    <property type="protein sequence ID" value="KPL86673.1"/>
    <property type="molecule type" value="Genomic_DNA"/>
</dbReference>
<organism evidence="5 6">
    <name type="scientific">Herpetosiphon geysericola</name>
    <dbReference type="NCBI Taxonomy" id="70996"/>
    <lineage>
        <taxon>Bacteria</taxon>
        <taxon>Bacillati</taxon>
        <taxon>Chloroflexota</taxon>
        <taxon>Chloroflexia</taxon>
        <taxon>Herpetosiphonales</taxon>
        <taxon>Herpetosiphonaceae</taxon>
        <taxon>Herpetosiphon</taxon>
    </lineage>
</organism>
<dbReference type="InterPro" id="IPR036034">
    <property type="entry name" value="PDZ_sf"/>
</dbReference>
<dbReference type="GO" id="GO:0004252">
    <property type="term" value="F:serine-type endopeptidase activity"/>
    <property type="evidence" value="ECO:0007669"/>
    <property type="project" value="InterPro"/>
</dbReference>
<dbReference type="InterPro" id="IPR009003">
    <property type="entry name" value="Peptidase_S1_PA"/>
</dbReference>
<dbReference type="InterPro" id="IPR043504">
    <property type="entry name" value="Peptidase_S1_PA_chymotrypsin"/>
</dbReference>
<keyword evidence="6" id="KW-1185">Reference proteome</keyword>
<name>A0A0P6XRG2_9CHLR</name>
<dbReference type="SUPFAM" id="SSF50494">
    <property type="entry name" value="Trypsin-like serine proteases"/>
    <property type="match status" value="1"/>
</dbReference>
<dbReference type="GO" id="GO:0006515">
    <property type="term" value="P:protein quality control for misfolded or incompletely synthesized proteins"/>
    <property type="evidence" value="ECO:0007669"/>
    <property type="project" value="TreeGrafter"/>
</dbReference>
<comment type="caution">
    <text evidence="5">The sequence shown here is derived from an EMBL/GenBank/DDBJ whole genome shotgun (WGS) entry which is preliminary data.</text>
</comment>
<evidence type="ECO:0000313" key="5">
    <source>
        <dbReference type="EMBL" id="KPL86673.1"/>
    </source>
</evidence>
<evidence type="ECO:0000313" key="6">
    <source>
        <dbReference type="Proteomes" id="UP000050277"/>
    </source>
</evidence>
<protein>
    <submittedName>
        <fullName evidence="5">Signal protein PDZ</fullName>
    </submittedName>
</protein>
<dbReference type="PRINTS" id="PR00834">
    <property type="entry name" value="PROTEASES2C"/>
</dbReference>
<comment type="similarity">
    <text evidence="1">Belongs to the peptidase S1C family.</text>
</comment>
<reference evidence="5 6" key="1">
    <citation type="submission" date="2015-07" db="EMBL/GenBank/DDBJ databases">
        <title>Whole genome sequence of Herpetosiphon geysericola DSM 7119.</title>
        <authorList>
            <person name="Hemp J."/>
            <person name="Ward L.M."/>
            <person name="Pace L.A."/>
            <person name="Fischer W.W."/>
        </authorList>
    </citation>
    <scope>NUCLEOTIDE SEQUENCE [LARGE SCALE GENOMIC DNA]</scope>
    <source>
        <strain evidence="5 6">DSM 7119</strain>
    </source>
</reference>
<evidence type="ECO:0000256" key="1">
    <source>
        <dbReference type="ARBA" id="ARBA00010541"/>
    </source>
</evidence>
<dbReference type="STRING" id="70996.SE18_11825"/>
<dbReference type="InterPro" id="IPR001478">
    <property type="entry name" value="PDZ"/>
</dbReference>
<accession>A0A0P6XRG2</accession>
<dbReference type="GO" id="GO:0042597">
    <property type="term" value="C:periplasmic space"/>
    <property type="evidence" value="ECO:0007669"/>
    <property type="project" value="TreeGrafter"/>
</dbReference>
<evidence type="ECO:0000256" key="3">
    <source>
        <dbReference type="ARBA" id="ARBA00022801"/>
    </source>
</evidence>
<evidence type="ECO:0000259" key="4">
    <source>
        <dbReference type="PROSITE" id="PS50106"/>
    </source>
</evidence>
<dbReference type="SUPFAM" id="SSF50156">
    <property type="entry name" value="PDZ domain-like"/>
    <property type="match status" value="1"/>
</dbReference>
<keyword evidence="2" id="KW-0645">Protease</keyword>
<dbReference type="Pfam" id="PF13365">
    <property type="entry name" value="Trypsin_2"/>
    <property type="match status" value="1"/>
</dbReference>
<dbReference type="InterPro" id="IPR001940">
    <property type="entry name" value="Peptidase_S1C"/>
</dbReference>
<dbReference type="RefSeq" id="WP_054534662.1">
    <property type="nucleotide sequence ID" value="NZ_LGKP01000021.1"/>
</dbReference>
<dbReference type="PANTHER" id="PTHR22939">
    <property type="entry name" value="SERINE PROTEASE FAMILY S1C HTRA-RELATED"/>
    <property type="match status" value="1"/>
</dbReference>
<dbReference type="Proteomes" id="UP000050277">
    <property type="component" value="Unassembled WGS sequence"/>
</dbReference>
<dbReference type="Gene3D" id="2.40.10.10">
    <property type="entry name" value="Trypsin-like serine proteases"/>
    <property type="match status" value="2"/>
</dbReference>
<dbReference type="PROSITE" id="PS50106">
    <property type="entry name" value="PDZ"/>
    <property type="match status" value="1"/>
</dbReference>
<sequence>MSLQEFSSELADAVEHAGAGIVTIYARRRQSASGIVWQADLVLTADHVIQRDEHIKIVGPDGAEYQAHVVGRDPSSDVALLRVPNANFTPAALAKTEPRVGQLALAVGRPSSVQASFGIINAIGGPVPTRRGTLAQYLRTDATPYPGFSGGGLVNVQGEIVGLFTSGFAGGEPIAIPVAVLTSVADTLLNHGRVRRGFIGIASQTVNLPENQRAGRNQATGLLVVSVEADSPAHQAGLLVGDILVGLDGHELGEPRDLQMLLASDRAGKTVALDVLRAGQLQNLDITIGAK</sequence>
<feature type="domain" description="PDZ" evidence="4">
    <location>
        <begin position="188"/>
        <end position="279"/>
    </location>
</feature>
<dbReference type="Pfam" id="PF13180">
    <property type="entry name" value="PDZ_2"/>
    <property type="match status" value="1"/>
</dbReference>
<dbReference type="Gene3D" id="2.30.42.10">
    <property type="match status" value="1"/>
</dbReference>
<dbReference type="PANTHER" id="PTHR22939:SF129">
    <property type="entry name" value="SERINE PROTEASE HTRA2, MITOCHONDRIAL"/>
    <property type="match status" value="1"/>
</dbReference>
<dbReference type="SMART" id="SM00228">
    <property type="entry name" value="PDZ"/>
    <property type="match status" value="1"/>
</dbReference>
<evidence type="ECO:0000256" key="2">
    <source>
        <dbReference type="ARBA" id="ARBA00022670"/>
    </source>
</evidence>
<dbReference type="OrthoDB" id="9792183at2"/>
<keyword evidence="3" id="KW-0378">Hydrolase</keyword>
<dbReference type="AlphaFoldDB" id="A0A0P6XRG2"/>
<proteinExistence type="inferred from homology"/>